<comment type="caution">
    <text evidence="3">The sequence shown here is derived from an EMBL/GenBank/DDBJ whole genome shotgun (WGS) entry which is preliminary data.</text>
</comment>
<dbReference type="Proteomes" id="UP000197783">
    <property type="component" value="Unassembled WGS sequence"/>
</dbReference>
<dbReference type="RefSeq" id="WP_088333964.1">
    <property type="nucleotide sequence ID" value="NZ_NBBJ01000003.1"/>
</dbReference>
<dbReference type="Pfam" id="PF09722">
    <property type="entry name" value="Xre_MbcA_ParS_C"/>
    <property type="match status" value="1"/>
</dbReference>
<feature type="region of interest" description="Disordered" evidence="1">
    <location>
        <begin position="1"/>
        <end position="22"/>
    </location>
</feature>
<dbReference type="OrthoDB" id="7473598at2"/>
<accession>A0A245ZJF0</accession>
<evidence type="ECO:0000313" key="3">
    <source>
        <dbReference type="EMBL" id="OWK29869.1"/>
    </source>
</evidence>
<evidence type="ECO:0000259" key="2">
    <source>
        <dbReference type="Pfam" id="PF09722"/>
    </source>
</evidence>
<name>A0A245ZJF0_9SPHN</name>
<evidence type="ECO:0000313" key="4">
    <source>
        <dbReference type="Proteomes" id="UP000197783"/>
    </source>
</evidence>
<evidence type="ECO:0000256" key="1">
    <source>
        <dbReference type="SAM" id="MobiDB-lite"/>
    </source>
</evidence>
<proteinExistence type="predicted"/>
<gene>
    <name evidence="3" type="ORF">SPMU_22910</name>
</gene>
<dbReference type="AlphaFoldDB" id="A0A245ZJF0"/>
<sequence>MSAVIENATPAPVTAPDAELSAAPAARPRRIFRAARTASRLSGDEVAREGRIVRIAFARLGTEAARLFLNTPNDALGGRPLELATASRDGAEAVERAIEAMPAVVAAPPLRE</sequence>
<reference evidence="3 4" key="1">
    <citation type="submission" date="2017-03" db="EMBL/GenBank/DDBJ databases">
        <title>Genome sequence of Sphingomonas mucosissima DSM 17494.</title>
        <authorList>
            <person name="Poehlein A."/>
            <person name="Wuebbeler J.H."/>
            <person name="Steinbuechel A."/>
            <person name="Daniel R."/>
        </authorList>
    </citation>
    <scope>NUCLEOTIDE SEQUENCE [LARGE SCALE GENOMIC DNA]</scope>
    <source>
        <strain evidence="3 4">DSM 17494</strain>
    </source>
</reference>
<organism evidence="3 4">
    <name type="scientific">Sphingomonas mucosissima</name>
    <dbReference type="NCBI Taxonomy" id="370959"/>
    <lineage>
        <taxon>Bacteria</taxon>
        <taxon>Pseudomonadati</taxon>
        <taxon>Pseudomonadota</taxon>
        <taxon>Alphaproteobacteria</taxon>
        <taxon>Sphingomonadales</taxon>
        <taxon>Sphingomonadaceae</taxon>
        <taxon>Sphingomonas</taxon>
    </lineage>
</organism>
<dbReference type="InterPro" id="IPR024467">
    <property type="entry name" value="Xre/MbcA/ParS-like_toxin-bd"/>
</dbReference>
<keyword evidence="4" id="KW-1185">Reference proteome</keyword>
<protein>
    <recommendedName>
        <fullName evidence="2">Antitoxin Xre/MbcA/ParS-like toxin-binding domain-containing protein</fullName>
    </recommendedName>
</protein>
<dbReference type="EMBL" id="NBBJ01000003">
    <property type="protein sequence ID" value="OWK29869.1"/>
    <property type="molecule type" value="Genomic_DNA"/>
</dbReference>
<feature type="domain" description="Antitoxin Xre/MbcA/ParS-like toxin-binding" evidence="2">
    <location>
        <begin position="62"/>
        <end position="101"/>
    </location>
</feature>